<evidence type="ECO:0000313" key="3">
    <source>
        <dbReference type="Proteomes" id="UP000600026"/>
    </source>
</evidence>
<protein>
    <submittedName>
        <fullName evidence="2">Uncharacterized protein</fullName>
    </submittedName>
</protein>
<dbReference type="Proteomes" id="UP000600026">
    <property type="component" value="Unassembled WGS sequence"/>
</dbReference>
<evidence type="ECO:0000256" key="1">
    <source>
        <dbReference type="SAM" id="MobiDB-lite"/>
    </source>
</evidence>
<reference evidence="2" key="1">
    <citation type="submission" date="2020-09" db="EMBL/GenBank/DDBJ databases">
        <title>Whole genome shotgun sequence of Streptomyces xanthophaeus NBRC 12829.</title>
        <authorList>
            <person name="Komaki H."/>
            <person name="Tamura T."/>
        </authorList>
    </citation>
    <scope>NUCLEOTIDE SEQUENCE</scope>
    <source>
        <strain evidence="2">NBRC 12829</strain>
    </source>
</reference>
<feature type="region of interest" description="Disordered" evidence="1">
    <location>
        <begin position="77"/>
        <end position="131"/>
    </location>
</feature>
<proteinExistence type="predicted"/>
<name>A0A919H3Q6_9ACTN</name>
<gene>
    <name evidence="2" type="ORF">Sxan_72560</name>
</gene>
<feature type="region of interest" description="Disordered" evidence="1">
    <location>
        <begin position="1"/>
        <end position="24"/>
    </location>
</feature>
<organism evidence="2 3">
    <name type="scientific">Streptomyces xanthophaeus</name>
    <dbReference type="NCBI Taxonomy" id="67385"/>
    <lineage>
        <taxon>Bacteria</taxon>
        <taxon>Bacillati</taxon>
        <taxon>Actinomycetota</taxon>
        <taxon>Actinomycetes</taxon>
        <taxon>Kitasatosporales</taxon>
        <taxon>Streptomycetaceae</taxon>
        <taxon>Streptomyces</taxon>
    </lineage>
</organism>
<comment type="caution">
    <text evidence="2">The sequence shown here is derived from an EMBL/GenBank/DDBJ whole genome shotgun (WGS) entry which is preliminary data.</text>
</comment>
<evidence type="ECO:0000313" key="2">
    <source>
        <dbReference type="EMBL" id="GHI89892.1"/>
    </source>
</evidence>
<dbReference type="AlphaFoldDB" id="A0A919H3Q6"/>
<dbReference type="EMBL" id="BNEE01000006">
    <property type="protein sequence ID" value="GHI89892.1"/>
    <property type="molecule type" value="Genomic_DNA"/>
</dbReference>
<accession>A0A919H3Q6</accession>
<feature type="compositionally biased region" description="Polar residues" evidence="1">
    <location>
        <begin position="1"/>
        <end position="17"/>
    </location>
</feature>
<sequence>MTLKLNTGWNLNRSGRTPSGPRDLGFFRGRFGSAAPWLTYARTSAPTPEQDTAAEGLAGRPLSAACLRAPAGVTQQYVDGPAKSYSPSAPARVRDAAGGPEWAVGPDAGRHAAPVPPATDCLTRHGISTSD</sequence>
<keyword evidence="3" id="KW-1185">Reference proteome</keyword>